<organism evidence="1 2">
    <name type="scientific">Linum trigynum</name>
    <dbReference type="NCBI Taxonomy" id="586398"/>
    <lineage>
        <taxon>Eukaryota</taxon>
        <taxon>Viridiplantae</taxon>
        <taxon>Streptophyta</taxon>
        <taxon>Embryophyta</taxon>
        <taxon>Tracheophyta</taxon>
        <taxon>Spermatophyta</taxon>
        <taxon>Magnoliopsida</taxon>
        <taxon>eudicotyledons</taxon>
        <taxon>Gunneridae</taxon>
        <taxon>Pentapetalae</taxon>
        <taxon>rosids</taxon>
        <taxon>fabids</taxon>
        <taxon>Malpighiales</taxon>
        <taxon>Linaceae</taxon>
        <taxon>Linum</taxon>
    </lineage>
</organism>
<dbReference type="AlphaFoldDB" id="A0AAV2GCW6"/>
<sequence>MMVLAEAGRLLERLPKNLAVAIQDGSISGSVVSRFLELKKSGMMWWLLQFNAFKKRFWRMICSWRWRSSGGPASEEADA</sequence>
<protein>
    <submittedName>
        <fullName evidence="1">Uncharacterized protein</fullName>
    </submittedName>
</protein>
<proteinExistence type="predicted"/>
<dbReference type="EMBL" id="OZ034821">
    <property type="protein sequence ID" value="CAL1408057.1"/>
    <property type="molecule type" value="Genomic_DNA"/>
</dbReference>
<dbReference type="PANTHER" id="PTHR31620">
    <property type="entry name" value="PROTEIN RETICULATA-RELATED 2, CHLOROPLASTIC-RELATED"/>
    <property type="match status" value="1"/>
</dbReference>
<dbReference type="PANTHER" id="PTHR31620:SF14">
    <property type="entry name" value="PROTEIN RETICULATA-RELATED 4, CHLOROPLASTIC"/>
    <property type="match status" value="1"/>
</dbReference>
<evidence type="ECO:0000313" key="2">
    <source>
        <dbReference type="Proteomes" id="UP001497516"/>
    </source>
</evidence>
<reference evidence="1 2" key="1">
    <citation type="submission" date="2024-04" db="EMBL/GenBank/DDBJ databases">
        <authorList>
            <person name="Fracassetti M."/>
        </authorList>
    </citation>
    <scope>NUCLEOTIDE SEQUENCE [LARGE SCALE GENOMIC DNA]</scope>
</reference>
<name>A0AAV2GCW6_9ROSI</name>
<keyword evidence="2" id="KW-1185">Reference proteome</keyword>
<accession>A0AAV2GCW6</accession>
<evidence type="ECO:0000313" key="1">
    <source>
        <dbReference type="EMBL" id="CAL1408057.1"/>
    </source>
</evidence>
<dbReference type="Proteomes" id="UP001497516">
    <property type="component" value="Chromosome 8"/>
</dbReference>
<gene>
    <name evidence="1" type="ORF">LTRI10_LOCUS47681</name>
</gene>